<sequence length="371" mass="42979">LKRNRPNEKANFIAKRLMSDPNKPVRLSQAITVVGLCQDMCPEYERLERIKNNEVARLEYTGTGADRRPAEERMVKKFRRSEAGAGEQLPSDLRPPVVLQNTTTYLLKTLLDEVDLTEAQTFIWDRTRGIRNDFSIQRVSTIRDRRIAIDCFERIARFHIVSMHRCSHPNKNGISSDYDWSQDREQLDKTLLSLMEYYDSSRAQYRSANEAEFRAYWIMFSMQTKSPDIHNRIQNWPEELARDPKVQAALDVHATASNVDDYQGPFAQGTKHAIARTNPRHFWTLVASNRMSYLMACVAEQNFYLVRKTALKAIWRAYRQGGKTRPEDWSIAELVDALGFDTEEQVQVFCEAYGFSIAERMDGTPFLDITS</sequence>
<feature type="non-terminal residue" evidence="2">
    <location>
        <position position="1"/>
    </location>
</feature>
<name>A0A9P4SGQ4_9PEZI</name>
<protein>
    <recommendedName>
        <fullName evidence="1">SAC3/GANP/THP3 conserved domain-containing protein</fullName>
    </recommendedName>
</protein>
<evidence type="ECO:0000313" key="2">
    <source>
        <dbReference type="EMBL" id="KAF2841492.1"/>
    </source>
</evidence>
<gene>
    <name evidence="2" type="ORF">M501DRAFT_914379</name>
</gene>
<keyword evidence="3" id="KW-1185">Reference proteome</keyword>
<feature type="non-terminal residue" evidence="2">
    <location>
        <position position="371"/>
    </location>
</feature>
<evidence type="ECO:0000313" key="3">
    <source>
        <dbReference type="Proteomes" id="UP000799429"/>
    </source>
</evidence>
<dbReference type="EMBL" id="MU006091">
    <property type="protein sequence ID" value="KAF2841492.1"/>
    <property type="molecule type" value="Genomic_DNA"/>
</dbReference>
<dbReference type="GO" id="GO:0005737">
    <property type="term" value="C:cytoplasm"/>
    <property type="evidence" value="ECO:0007669"/>
    <property type="project" value="TreeGrafter"/>
</dbReference>
<dbReference type="PANTHER" id="PTHR12436:SF3">
    <property type="entry name" value="GERMINAL-CENTER ASSOCIATED NUCLEAR PROTEIN"/>
    <property type="match status" value="1"/>
</dbReference>
<dbReference type="PANTHER" id="PTHR12436">
    <property type="entry name" value="80 KDA MCM3-ASSOCIATED PROTEIN"/>
    <property type="match status" value="1"/>
</dbReference>
<dbReference type="Proteomes" id="UP000799429">
    <property type="component" value="Unassembled WGS sequence"/>
</dbReference>
<dbReference type="InterPro" id="IPR045107">
    <property type="entry name" value="SAC3/GANP/THP3"/>
</dbReference>
<dbReference type="Gene3D" id="1.25.40.990">
    <property type="match status" value="1"/>
</dbReference>
<comment type="caution">
    <text evidence="2">The sequence shown here is derived from an EMBL/GenBank/DDBJ whole genome shotgun (WGS) entry which is preliminary data.</text>
</comment>
<feature type="domain" description="SAC3/GANP/THP3 conserved" evidence="1">
    <location>
        <begin position="40"/>
        <end position="358"/>
    </location>
</feature>
<evidence type="ECO:0000259" key="1">
    <source>
        <dbReference type="Pfam" id="PF03399"/>
    </source>
</evidence>
<reference evidence="2" key="1">
    <citation type="journal article" date="2020" name="Stud. Mycol.">
        <title>101 Dothideomycetes genomes: a test case for predicting lifestyles and emergence of pathogens.</title>
        <authorList>
            <person name="Haridas S."/>
            <person name="Albert R."/>
            <person name="Binder M."/>
            <person name="Bloem J."/>
            <person name="Labutti K."/>
            <person name="Salamov A."/>
            <person name="Andreopoulos B."/>
            <person name="Baker S."/>
            <person name="Barry K."/>
            <person name="Bills G."/>
            <person name="Bluhm B."/>
            <person name="Cannon C."/>
            <person name="Castanera R."/>
            <person name="Culley D."/>
            <person name="Daum C."/>
            <person name="Ezra D."/>
            <person name="Gonzalez J."/>
            <person name="Henrissat B."/>
            <person name="Kuo A."/>
            <person name="Liang C."/>
            <person name="Lipzen A."/>
            <person name="Lutzoni F."/>
            <person name="Magnuson J."/>
            <person name="Mondo S."/>
            <person name="Nolan M."/>
            <person name="Ohm R."/>
            <person name="Pangilinan J."/>
            <person name="Park H.-J."/>
            <person name="Ramirez L."/>
            <person name="Alfaro M."/>
            <person name="Sun H."/>
            <person name="Tritt A."/>
            <person name="Yoshinaga Y."/>
            <person name="Zwiers L.-H."/>
            <person name="Turgeon B."/>
            <person name="Goodwin S."/>
            <person name="Spatafora J."/>
            <person name="Crous P."/>
            <person name="Grigoriev I."/>
        </authorList>
    </citation>
    <scope>NUCLEOTIDE SEQUENCE</scope>
    <source>
        <strain evidence="2">CBS 101060</strain>
    </source>
</reference>
<dbReference type="GO" id="GO:0006406">
    <property type="term" value="P:mRNA export from nucleus"/>
    <property type="evidence" value="ECO:0007669"/>
    <property type="project" value="TreeGrafter"/>
</dbReference>
<dbReference type="GO" id="GO:0070390">
    <property type="term" value="C:transcription export complex 2"/>
    <property type="evidence" value="ECO:0007669"/>
    <property type="project" value="TreeGrafter"/>
</dbReference>
<organism evidence="2 3">
    <name type="scientific">Patellaria atrata CBS 101060</name>
    <dbReference type="NCBI Taxonomy" id="1346257"/>
    <lineage>
        <taxon>Eukaryota</taxon>
        <taxon>Fungi</taxon>
        <taxon>Dikarya</taxon>
        <taxon>Ascomycota</taxon>
        <taxon>Pezizomycotina</taxon>
        <taxon>Dothideomycetes</taxon>
        <taxon>Dothideomycetes incertae sedis</taxon>
        <taxon>Patellariales</taxon>
        <taxon>Patellariaceae</taxon>
        <taxon>Patellaria</taxon>
    </lineage>
</organism>
<dbReference type="Pfam" id="PF03399">
    <property type="entry name" value="SAC3_GANP"/>
    <property type="match status" value="1"/>
</dbReference>
<accession>A0A9P4SGQ4</accession>
<dbReference type="OrthoDB" id="264795at2759"/>
<dbReference type="InterPro" id="IPR005062">
    <property type="entry name" value="SAC3/GANP/THP3_conserved"/>
</dbReference>
<proteinExistence type="predicted"/>
<dbReference type="AlphaFoldDB" id="A0A9P4SGQ4"/>